<dbReference type="OrthoDB" id="273538at2759"/>
<reference evidence="3" key="2">
    <citation type="journal article" date="2021" name="Sci. Data">
        <title>Chromosome-scale genome sequencing, assembly and annotation of six genomes from subfamily Leishmaniinae.</title>
        <authorList>
            <person name="Almutairi H."/>
            <person name="Urbaniak M.D."/>
            <person name="Bates M.D."/>
            <person name="Jariyapan N."/>
            <person name="Kwakye-Nuako G."/>
            <person name="Thomaz Soccol V."/>
            <person name="Al-Salem W.S."/>
            <person name="Dillon R.J."/>
            <person name="Bates P.A."/>
            <person name="Gatherer D."/>
        </authorList>
    </citation>
    <scope>NUCLEOTIDE SEQUENCE [LARGE SCALE GENOMIC DNA]</scope>
</reference>
<name>A0A836G821_9TRYP</name>
<feature type="compositionally biased region" description="Basic and acidic residues" evidence="1">
    <location>
        <begin position="103"/>
        <end position="118"/>
    </location>
</feature>
<feature type="region of interest" description="Disordered" evidence="1">
    <location>
        <begin position="445"/>
        <end position="492"/>
    </location>
</feature>
<feature type="region of interest" description="Disordered" evidence="1">
    <location>
        <begin position="251"/>
        <end position="286"/>
    </location>
</feature>
<evidence type="ECO:0000313" key="2">
    <source>
        <dbReference type="EMBL" id="KAG5477027.1"/>
    </source>
</evidence>
<accession>A0A836G821</accession>
<reference evidence="3" key="1">
    <citation type="journal article" date="2021" name="Microbiol. Resour. Announc.">
        <title>LGAAP: Leishmaniinae Genome Assembly and Annotation Pipeline.</title>
        <authorList>
            <person name="Almutairi H."/>
            <person name="Urbaniak M.D."/>
            <person name="Bates M.D."/>
            <person name="Jariyapan N."/>
            <person name="Kwakye-Nuako G."/>
            <person name="Thomaz-Soccol V."/>
            <person name="Al-Salem W.S."/>
            <person name="Dillon R.J."/>
            <person name="Bates P.A."/>
            <person name="Gatherer D."/>
        </authorList>
    </citation>
    <scope>NUCLEOTIDE SEQUENCE [LARGE SCALE GENOMIC DNA]</scope>
</reference>
<comment type="caution">
    <text evidence="2">The sequence shown here is derived from an EMBL/GenBank/DDBJ whole genome shotgun (WGS) entry which is preliminary data.</text>
</comment>
<feature type="compositionally biased region" description="Low complexity" evidence="1">
    <location>
        <begin position="456"/>
        <end position="473"/>
    </location>
</feature>
<keyword evidence="3" id="KW-1185">Reference proteome</keyword>
<organism evidence="2 3">
    <name type="scientific">Leishmania martiniquensis</name>
    <dbReference type="NCBI Taxonomy" id="1580590"/>
    <lineage>
        <taxon>Eukaryota</taxon>
        <taxon>Discoba</taxon>
        <taxon>Euglenozoa</taxon>
        <taxon>Kinetoplastea</taxon>
        <taxon>Metakinetoplastina</taxon>
        <taxon>Trypanosomatida</taxon>
        <taxon>Trypanosomatidae</taxon>
        <taxon>Leishmaniinae</taxon>
        <taxon>Leishmania</taxon>
    </lineage>
</organism>
<dbReference type="KEGG" id="lmat:92515344"/>
<sequence length="702" mass="75619">MEVAPASLRSLIEPLIDLIHGDLVLEDIGCRRVADAFVAHHEAALRRVVTGHALPDGLSKAIEVYCVRSCLLNAPELLTQSHEVVQMLQRFADTLIEAARASKGEQECERHDTQRVFSEDEEARPPSAQVAEIEAVPAANLLATSGETIKEDVAVLQAKPEAQRCARLIDSLGEVVLGYIMFAAQQCAQQAREYLAGASRHGTHVAHVSYHAALQQFVKSAVEHRGARKRAQEAEAQALLFGNDYAVVVPRASSEDGGDRDEGGPVVMRERDQHGAPPVASESSEADFAAQVQAAMESMPSSPQLLKYPVPQTASTRRGRALHFVNDSVTEQCEALAHMKSPVVLHGQERLHSTLMQPAAPHPRTLTEVEGRASAPAEPTMSPEIVVDPFSLAAASSSLVTSAEEHEPRDDSDNDAARPPQRKLHRADTVFIGASETSVLRMMEHTNDDGSTGHHLLPTPASASASMPSSTLPIGAQGSYSAGGTTGDTVSSASSATVAPVGAVDAREGVRLCLQKQDAEPRAYFLCAATHRFEPCVARGFFAKAEWGRGASVERSAGSCARRATRAHFHSPSDRGRTAGDVSQPSFYGAHSGIASNSSLTEEKTTAACGRCRRSTRWCGERANPLCPSRHATCAPPLRQPPSERVPTRKRPGPHMWGPEWATLLCVATGFQWRAVRLTDRPHAPPMYFRSAHTHIYTPLPP</sequence>
<feature type="compositionally biased region" description="Basic and acidic residues" evidence="1">
    <location>
        <begin position="260"/>
        <end position="274"/>
    </location>
</feature>
<gene>
    <name evidence="2" type="ORF">LSCM1_05361</name>
</gene>
<proteinExistence type="predicted"/>
<protein>
    <submittedName>
        <fullName evidence="2">Uncharacterized protein</fullName>
    </submittedName>
</protein>
<feature type="region of interest" description="Disordered" evidence="1">
    <location>
        <begin position="103"/>
        <end position="124"/>
    </location>
</feature>
<dbReference type="EMBL" id="JAFEUZ010000025">
    <property type="protein sequence ID" value="KAG5477027.1"/>
    <property type="molecule type" value="Genomic_DNA"/>
</dbReference>
<feature type="region of interest" description="Disordered" evidence="1">
    <location>
        <begin position="397"/>
        <end position="430"/>
    </location>
</feature>
<evidence type="ECO:0000313" key="3">
    <source>
        <dbReference type="Proteomes" id="UP000673552"/>
    </source>
</evidence>
<dbReference type="AlphaFoldDB" id="A0A836G821"/>
<dbReference type="GeneID" id="92515344"/>
<dbReference type="RefSeq" id="XP_067178197.1">
    <property type="nucleotide sequence ID" value="XM_067322832.1"/>
</dbReference>
<evidence type="ECO:0000256" key="1">
    <source>
        <dbReference type="SAM" id="MobiDB-lite"/>
    </source>
</evidence>
<dbReference type="Proteomes" id="UP000673552">
    <property type="component" value="Unassembled WGS sequence"/>
</dbReference>